<name>H0JWQ2_9NOCA</name>
<dbReference type="GO" id="GO:0042619">
    <property type="term" value="P:poly-hydroxybutyrate biosynthetic process"/>
    <property type="evidence" value="ECO:0007669"/>
    <property type="project" value="InterPro"/>
</dbReference>
<evidence type="ECO:0000256" key="1">
    <source>
        <dbReference type="ARBA" id="ARBA00022679"/>
    </source>
</evidence>
<dbReference type="PANTHER" id="PTHR36837:SF5">
    <property type="entry name" value="POLY-3-HYDROXYBUTYRATE SYNTHASE"/>
    <property type="match status" value="1"/>
</dbReference>
<reference evidence="6 7" key="1">
    <citation type="submission" date="2011-12" db="EMBL/GenBank/DDBJ databases">
        <authorList>
            <person name="Kriszt B."/>
            <person name="Tancsics A."/>
            <person name="Cserhati M."/>
            <person name="Toth A."/>
            <person name="Nagy I."/>
            <person name="Horvath B."/>
            <person name="Tamura T."/>
            <person name="Kukolya J."/>
            <person name="Szoboszlay S."/>
        </authorList>
    </citation>
    <scope>NUCLEOTIDE SEQUENCE [LARGE SCALE GENOMIC DNA]</scope>
    <source>
        <strain evidence="6 7">AK37</strain>
    </source>
</reference>
<evidence type="ECO:0000259" key="5">
    <source>
        <dbReference type="Pfam" id="PF07167"/>
    </source>
</evidence>
<feature type="domain" description="Poly-beta-hydroxybutyrate polymerase N-terminal" evidence="5">
    <location>
        <begin position="94"/>
        <end position="262"/>
    </location>
</feature>
<comment type="caution">
    <text evidence="6">The sequence shown here is derived from an EMBL/GenBank/DDBJ whole genome shotgun (WGS) entry which is preliminary data.</text>
</comment>
<evidence type="ECO:0000313" key="6">
    <source>
        <dbReference type="EMBL" id="EHK81261.1"/>
    </source>
</evidence>
<evidence type="ECO:0000256" key="2">
    <source>
        <dbReference type="ARBA" id="ARBA00023315"/>
    </source>
</evidence>
<proteinExistence type="predicted"/>
<dbReference type="InterPro" id="IPR010941">
    <property type="entry name" value="PhaC_N"/>
</dbReference>
<dbReference type="InterPro" id="IPR000073">
    <property type="entry name" value="AB_hydrolase_1"/>
</dbReference>
<dbReference type="SUPFAM" id="SSF53474">
    <property type="entry name" value="alpha/beta-Hydrolases"/>
    <property type="match status" value="1"/>
</dbReference>
<dbReference type="Pfam" id="PF00561">
    <property type="entry name" value="Abhydrolase_1"/>
    <property type="match status" value="1"/>
</dbReference>
<keyword evidence="2" id="KW-0012">Acyltransferase</keyword>
<evidence type="ECO:0000256" key="3">
    <source>
        <dbReference type="SAM" id="MobiDB-lite"/>
    </source>
</evidence>
<evidence type="ECO:0000259" key="4">
    <source>
        <dbReference type="Pfam" id="PF00561"/>
    </source>
</evidence>
<sequence length="588" mass="64728">MRTFLGDVTIGSGPFTQFWSCSVLNHLQKKLTSSLDPIGWGPAVASVAGRAVKNPRAVAGATTEYATRLANIPAAATRVWNAADPQPPMPLDSKDRRFSDAAWKENPAYFSLLQSYLATREYVEDLADAGSGDPVQDGKARQFANLMFDALAPSNFLINPGVLVRALDTGGASLFRGAKYAIEDVVHRKGLPLKVDREAFTLGENMAATPGKVVFRNDLIEVIQYAPQTGEVHEIPILAAPPWINKYYILDLAPQRSLIEWAVQHNRTVFAISYRNPDESMHEITMDDYYRQGVAAALDAVEEITGSSRIEVLSICLGGAMAAMAAARMGRLGDKRISAFTMLNTLLDYSEVGELALLTDPATLDRVEFRMSKQGFLSGNEMAGSFDMIRARDLIFNYWVSRWMKGEKPAAFDILAWNEDSTRMPAKMHSHYLRSLYGRNELARGVYELDGEVLDLSDITCDTYVVGAINDHIVPWTSSYKATGLLGGSVRYVLTSGGHVAGAVNPPTRRPGSRPSARPTARSCRRCPRTRRRGRRRPLAPPGRGGRTGPHGRRSAPVSWSLPRRWAARSIRRGAMPREPMSSSDVAR</sequence>
<feature type="compositionally biased region" description="Low complexity" evidence="3">
    <location>
        <begin position="513"/>
        <end position="522"/>
    </location>
</feature>
<gene>
    <name evidence="6" type="ORF">AK37_20844</name>
</gene>
<dbReference type="InterPro" id="IPR051321">
    <property type="entry name" value="PHA/PHB_synthase"/>
</dbReference>
<feature type="domain" description="AB hydrolase-1" evidence="4">
    <location>
        <begin position="264"/>
        <end position="502"/>
    </location>
</feature>
<feature type="compositionally biased region" description="Basic residues" evidence="3">
    <location>
        <begin position="523"/>
        <end position="538"/>
    </location>
</feature>
<dbReference type="EMBL" id="AHBW01000056">
    <property type="protein sequence ID" value="EHK81261.1"/>
    <property type="molecule type" value="Genomic_DNA"/>
</dbReference>
<keyword evidence="1" id="KW-0808">Transferase</keyword>
<dbReference type="Proteomes" id="UP000005064">
    <property type="component" value="Unassembled WGS sequence"/>
</dbReference>
<evidence type="ECO:0000313" key="7">
    <source>
        <dbReference type="Proteomes" id="UP000005064"/>
    </source>
</evidence>
<dbReference type="InterPro" id="IPR029058">
    <property type="entry name" value="AB_hydrolase_fold"/>
</dbReference>
<feature type="region of interest" description="Disordered" evidence="3">
    <location>
        <begin position="502"/>
        <end position="561"/>
    </location>
</feature>
<accession>H0JWQ2</accession>
<protein>
    <submittedName>
        <fullName evidence="6">Poly-beta-hydroxybutyrate polymerase domain-containing protein</fullName>
    </submittedName>
</protein>
<dbReference type="AlphaFoldDB" id="H0JWQ2"/>
<dbReference type="PANTHER" id="PTHR36837">
    <property type="entry name" value="POLY(3-HYDROXYALKANOATE) POLYMERASE SUBUNIT PHAC"/>
    <property type="match status" value="1"/>
</dbReference>
<dbReference type="GO" id="GO:0016746">
    <property type="term" value="F:acyltransferase activity"/>
    <property type="evidence" value="ECO:0007669"/>
    <property type="project" value="UniProtKB-KW"/>
</dbReference>
<dbReference type="RefSeq" id="WP_006554078.1">
    <property type="nucleotide sequence ID" value="NZ_AHBW01000056.1"/>
</dbReference>
<dbReference type="Gene3D" id="3.40.50.1820">
    <property type="entry name" value="alpha/beta hydrolase"/>
    <property type="match status" value="1"/>
</dbReference>
<dbReference type="Pfam" id="PF07167">
    <property type="entry name" value="PhaC_N"/>
    <property type="match status" value="1"/>
</dbReference>
<dbReference type="PATRIC" id="fig|1114960.4.peg.4254"/>
<organism evidence="6 7">
    <name type="scientific">Rhodococcus pyridinivorans AK37</name>
    <dbReference type="NCBI Taxonomy" id="1114960"/>
    <lineage>
        <taxon>Bacteria</taxon>
        <taxon>Bacillati</taxon>
        <taxon>Actinomycetota</taxon>
        <taxon>Actinomycetes</taxon>
        <taxon>Mycobacteriales</taxon>
        <taxon>Nocardiaceae</taxon>
        <taxon>Rhodococcus</taxon>
    </lineage>
</organism>